<feature type="region of interest" description="Disordered" evidence="1">
    <location>
        <begin position="261"/>
        <end position="319"/>
    </location>
</feature>
<dbReference type="SUPFAM" id="SSF46785">
    <property type="entry name" value="Winged helix' DNA-binding domain"/>
    <property type="match status" value="1"/>
</dbReference>
<evidence type="ECO:0000313" key="3">
    <source>
        <dbReference type="Proteomes" id="UP001589613"/>
    </source>
</evidence>
<dbReference type="CDD" id="cd00090">
    <property type="entry name" value="HTH_ARSR"/>
    <property type="match status" value="1"/>
</dbReference>
<dbReference type="InterPro" id="IPR036390">
    <property type="entry name" value="WH_DNA-bd_sf"/>
</dbReference>
<dbReference type="Proteomes" id="UP001589613">
    <property type="component" value="Unassembled WGS sequence"/>
</dbReference>
<dbReference type="InterPro" id="IPR036388">
    <property type="entry name" value="WH-like_DNA-bd_sf"/>
</dbReference>
<evidence type="ECO:0000256" key="1">
    <source>
        <dbReference type="SAM" id="MobiDB-lite"/>
    </source>
</evidence>
<feature type="compositionally biased region" description="Pro residues" evidence="1">
    <location>
        <begin position="302"/>
        <end position="312"/>
    </location>
</feature>
<accession>A0ABV5V5S5</accession>
<organism evidence="2 3">
    <name type="scientific">Ornithinimicrobium kibberense</name>
    <dbReference type="NCBI Taxonomy" id="282060"/>
    <lineage>
        <taxon>Bacteria</taxon>
        <taxon>Bacillati</taxon>
        <taxon>Actinomycetota</taxon>
        <taxon>Actinomycetes</taxon>
        <taxon>Micrococcales</taxon>
        <taxon>Ornithinimicrobiaceae</taxon>
        <taxon>Ornithinimicrobium</taxon>
    </lineage>
</organism>
<dbReference type="EMBL" id="JBHMAX010000024">
    <property type="protein sequence ID" value="MFB9733077.1"/>
    <property type="molecule type" value="Genomic_DNA"/>
</dbReference>
<sequence>MGAVEHVGRDGAFLLTSAVRRSIVDHLVGLPRLAVEGRPTRDGGMTAAELGTVLGLHSTTVRFHLDQLVSAGLVGSHFVRSGGAGRPAKRYFVVEGELGPVAQGGGDSGHYKVLATLLAGALDPSDEGRLTPEEAGAEWVRDRLEHGDDHGLLEDGGPPPPAGTSGEWMAKVGGIVDLLQEWGYTPDLSLSGREGDVTLTLRECPFLDLARVHPEVVCGVHRGLLKGALDAAGEPDAGVSLRPFVGPGTCHAVVLRHATPPEEPIVPGPGRWAAPPRPAAAAPDPPGPVPDPLPAADEHDIPPPTTDRPSIPPHQENPA</sequence>
<feature type="compositionally biased region" description="Pro residues" evidence="1">
    <location>
        <begin position="275"/>
        <end position="293"/>
    </location>
</feature>
<comment type="caution">
    <text evidence="2">The sequence shown here is derived from an EMBL/GenBank/DDBJ whole genome shotgun (WGS) entry which is preliminary data.</text>
</comment>
<keyword evidence="3" id="KW-1185">Reference proteome</keyword>
<proteinExistence type="predicted"/>
<dbReference type="Gene3D" id="1.10.10.10">
    <property type="entry name" value="Winged helix-like DNA-binding domain superfamily/Winged helix DNA-binding domain"/>
    <property type="match status" value="1"/>
</dbReference>
<protein>
    <submittedName>
        <fullName evidence="2">Helix-turn-helix transcriptional regulator</fullName>
    </submittedName>
</protein>
<dbReference type="RefSeq" id="WP_141337999.1">
    <property type="nucleotide sequence ID" value="NZ_JBHMAX010000024.1"/>
</dbReference>
<name>A0ABV5V5S5_9MICO</name>
<dbReference type="InterPro" id="IPR011991">
    <property type="entry name" value="ArsR-like_HTH"/>
</dbReference>
<reference evidence="2 3" key="1">
    <citation type="submission" date="2024-09" db="EMBL/GenBank/DDBJ databases">
        <authorList>
            <person name="Sun Q."/>
            <person name="Mori K."/>
        </authorList>
    </citation>
    <scope>NUCLEOTIDE SEQUENCE [LARGE SCALE GENOMIC DNA]</scope>
    <source>
        <strain evidence="2 3">JCM 12763</strain>
    </source>
</reference>
<evidence type="ECO:0000313" key="2">
    <source>
        <dbReference type="EMBL" id="MFB9733077.1"/>
    </source>
</evidence>
<dbReference type="Pfam" id="PF12840">
    <property type="entry name" value="HTH_20"/>
    <property type="match status" value="1"/>
</dbReference>
<gene>
    <name evidence="2" type="ORF">ACFFN0_13590</name>
</gene>